<dbReference type="PROSITE" id="PS50181">
    <property type="entry name" value="FBOX"/>
    <property type="match status" value="1"/>
</dbReference>
<reference evidence="2" key="1">
    <citation type="submission" date="2020-05" db="EMBL/GenBank/DDBJ databases">
        <title>Mycena genomes resolve the evolution of fungal bioluminescence.</title>
        <authorList>
            <person name="Tsai I.J."/>
        </authorList>
    </citation>
    <scope>NUCLEOTIDE SEQUENCE</scope>
    <source>
        <strain evidence="2">171206Taipei</strain>
    </source>
</reference>
<comment type="caution">
    <text evidence="2">The sequence shown here is derived from an EMBL/GenBank/DDBJ whole genome shotgun (WGS) entry which is preliminary data.</text>
</comment>
<keyword evidence="3" id="KW-1185">Reference proteome</keyword>
<evidence type="ECO:0000259" key="1">
    <source>
        <dbReference type="PROSITE" id="PS50181"/>
    </source>
</evidence>
<gene>
    <name evidence="2" type="ORF">MIND_00273900</name>
</gene>
<dbReference type="Proteomes" id="UP000636479">
    <property type="component" value="Unassembled WGS sequence"/>
</dbReference>
<dbReference type="EMBL" id="JACAZF010000002">
    <property type="protein sequence ID" value="KAF7312598.1"/>
    <property type="molecule type" value="Genomic_DNA"/>
</dbReference>
<dbReference type="AlphaFoldDB" id="A0A8H6T6C4"/>
<proteinExistence type="predicted"/>
<evidence type="ECO:0000313" key="2">
    <source>
        <dbReference type="EMBL" id="KAF7312598.1"/>
    </source>
</evidence>
<feature type="domain" description="F-box" evidence="1">
    <location>
        <begin position="41"/>
        <end position="97"/>
    </location>
</feature>
<dbReference type="Gene3D" id="1.20.1280.50">
    <property type="match status" value="1"/>
</dbReference>
<organism evidence="2 3">
    <name type="scientific">Mycena indigotica</name>
    <dbReference type="NCBI Taxonomy" id="2126181"/>
    <lineage>
        <taxon>Eukaryota</taxon>
        <taxon>Fungi</taxon>
        <taxon>Dikarya</taxon>
        <taxon>Basidiomycota</taxon>
        <taxon>Agaricomycotina</taxon>
        <taxon>Agaricomycetes</taxon>
        <taxon>Agaricomycetidae</taxon>
        <taxon>Agaricales</taxon>
        <taxon>Marasmiineae</taxon>
        <taxon>Mycenaceae</taxon>
        <taxon>Mycena</taxon>
    </lineage>
</organism>
<dbReference type="RefSeq" id="XP_037224706.1">
    <property type="nucleotide sequence ID" value="XM_037359611.1"/>
</dbReference>
<evidence type="ECO:0000313" key="3">
    <source>
        <dbReference type="Proteomes" id="UP000636479"/>
    </source>
</evidence>
<dbReference type="GeneID" id="59342127"/>
<name>A0A8H6T6C4_9AGAR</name>
<accession>A0A8H6T6C4</accession>
<protein>
    <submittedName>
        <fullName evidence="2">F-box domain-containing protein</fullName>
    </submittedName>
</protein>
<sequence>MPVSDPSTMPDRASRLARISQIDQELGRLHRERQTQLQSLAYPVLKLPVEITAQIFVHCVPRNALNCNLWRAAVVLGSVCRHWRAVVLSMSELWTAISLIVDGTASERISSSVALWLTRSKARPLAIRISPQSDAGDAFSDQAEEWWALVEEFMEHLLPQLVLHRARWQHVEISVPLSVLRSIRDKTEPLPELVHLSLGAVQEHWKNKEGEVPVTLFASAPQLQSLHLTLDTTGDFRRMGLIELPYGQLTSFTGTGFSHYECLEILDLMPNLVYCAFFVSNRDSDVADDPPPLERLRSLQLWSFAPTAHPQHILEDLVMPSLETLLVGRDDSRLLAVELSHLIKRSNCTIRHFACEELDPEDIADCLDVLTSIQTLDLLNYEQDVAVRVLRQLYAAITENSATQQRWKTLENITLMCRRQLHHDDFPFPLLVTLLEVLPVKRFQLVWNTALLPRPPTTIEVSELRRLGRQIYIGTPVFSWI</sequence>
<dbReference type="OrthoDB" id="2269034at2759"/>
<dbReference type="InterPro" id="IPR001810">
    <property type="entry name" value="F-box_dom"/>
</dbReference>